<dbReference type="SMART" id="SM00313">
    <property type="entry name" value="PXA"/>
    <property type="match status" value="1"/>
</dbReference>
<dbReference type="Pfam" id="PF08628">
    <property type="entry name" value="Nexin_C"/>
    <property type="match status" value="1"/>
</dbReference>
<gene>
    <name evidence="7" type="ORF">PMEA_00018287</name>
</gene>
<evidence type="ECO:0000313" key="7">
    <source>
        <dbReference type="EMBL" id="CAH3137132.1"/>
    </source>
</evidence>
<keyword evidence="8" id="KW-1185">Reference proteome</keyword>
<comment type="similarity">
    <text evidence="1">Belongs to the sorting nexin family.</text>
</comment>
<feature type="region of interest" description="Disordered" evidence="2">
    <location>
        <begin position="497"/>
        <end position="533"/>
    </location>
</feature>
<dbReference type="Pfam" id="PF02194">
    <property type="entry name" value="PXA"/>
    <property type="match status" value="1"/>
</dbReference>
<dbReference type="PROSITE" id="PS51207">
    <property type="entry name" value="PXA"/>
    <property type="match status" value="1"/>
</dbReference>
<dbReference type="PROSITE" id="PS50132">
    <property type="entry name" value="RGS"/>
    <property type="match status" value="1"/>
</dbReference>
<feature type="transmembrane region" description="Helical" evidence="3">
    <location>
        <begin position="12"/>
        <end position="32"/>
    </location>
</feature>
<evidence type="ECO:0000313" key="8">
    <source>
        <dbReference type="Proteomes" id="UP001159428"/>
    </source>
</evidence>
<evidence type="ECO:0008006" key="9">
    <source>
        <dbReference type="Google" id="ProtNLM"/>
    </source>
</evidence>
<keyword evidence="3" id="KW-1133">Transmembrane helix</keyword>
<dbReference type="GO" id="GO:0035091">
    <property type="term" value="F:phosphatidylinositol binding"/>
    <property type="evidence" value="ECO:0007669"/>
    <property type="project" value="InterPro"/>
</dbReference>
<feature type="compositionally biased region" description="Basic and acidic residues" evidence="2">
    <location>
        <begin position="497"/>
        <end position="506"/>
    </location>
</feature>
<dbReference type="Pfam" id="PF00787">
    <property type="entry name" value="PX"/>
    <property type="match status" value="1"/>
</dbReference>
<evidence type="ECO:0000256" key="3">
    <source>
        <dbReference type="SAM" id="Phobius"/>
    </source>
</evidence>
<dbReference type="InterPro" id="IPR003114">
    <property type="entry name" value="Phox_assoc"/>
</dbReference>
<dbReference type="InterPro" id="IPR044926">
    <property type="entry name" value="RGS_subdomain_2"/>
</dbReference>
<dbReference type="AlphaFoldDB" id="A0AAU9X4Y7"/>
<dbReference type="PANTHER" id="PTHR22775:SF44">
    <property type="entry name" value="SORTING NEXIN-14"/>
    <property type="match status" value="1"/>
</dbReference>
<feature type="compositionally biased region" description="Acidic residues" evidence="2">
    <location>
        <begin position="524"/>
        <end position="533"/>
    </location>
</feature>
<dbReference type="Pfam" id="PF00615">
    <property type="entry name" value="RGS"/>
    <property type="match status" value="1"/>
</dbReference>
<dbReference type="SUPFAM" id="SSF48097">
    <property type="entry name" value="Regulator of G-protein signaling, RGS"/>
    <property type="match status" value="1"/>
</dbReference>
<evidence type="ECO:0000259" key="4">
    <source>
        <dbReference type="PROSITE" id="PS50132"/>
    </source>
</evidence>
<evidence type="ECO:0000256" key="2">
    <source>
        <dbReference type="SAM" id="MobiDB-lite"/>
    </source>
</evidence>
<feature type="domain" description="RGS" evidence="4">
    <location>
        <begin position="327"/>
        <end position="459"/>
    </location>
</feature>
<keyword evidence="3" id="KW-0472">Membrane</keyword>
<dbReference type="PROSITE" id="PS50195">
    <property type="entry name" value="PX"/>
    <property type="match status" value="1"/>
</dbReference>
<sequence>MNRSDRQNLETIRPVLASGAVFVIIFTFQFYSCPPLVIGIWILAFGVAVGFLVFSYCSVLPSVLLHWGPRKKYYEEGEKLQASSSKQCTICGNRKCQRHRPEISRAKLKPWEDLFIPESVDAALQEFLGLLLQNYVYSWYRELSCSEICVDEIRASIRYMAAVLLKRIQKFDLPTFVINNVGKEGLKHLEMYLTTKQKVTASGSAANIQTAILDRFGPKMHCALQSRQMELHYLRKLSESIIPVILPPNSLQCRSLLSLLRELLASAVFLTAVDKLSDPDFVNNMLLLLLDKEPMVASEEPPSPKVPLLAKFAKPRTPVMSSALHLSIADILHTQSALFPFMQFMKSEGALNILQFCLTVEDFNKRIFASEETEEEKVFILKEVREIFSSYFDNEAVDRINFDPDMVQGLQDCINAPVDKMERLKIASFLSKACEHAYNLLETTFLPLFYQSDDYFTLLCGSRLPAKPLNKPTSRASKKKFDPLAEFSRLAGKLKDKVMNPNKDDSPYEEDPFDIPDTPPDFDWQSEESEEVEEKETRDLSLWKITIPHVIMETKQKCMFIISVERADVGEVTRWDVARRYKEFFVLQSKLQEFHGSIDDSLLPPKRNSSKSISQKSTAIYFDACRVQFEKYLQYLCSNPLLKGSGLLFNFLSPEKEFSKMFGPDKMGDKAGKKIKSMTTILKKEKGQNLDPFLQSFLSSTVEPTKRKPLPKGLLAQSRRSEEGIFPGRRKPSGSSLRLKVEASGKPLISVTGVTDYILFLAQRLFDVPALLYSLLVCGKVAFQQTLDVYADRYLAGKVDLLTNEHRLVMIIHLLRDALFFDEDPPRTDTQKLERREKTLKEMLEFIPDMAVRVIGADRHKTGITSLFELLQQPRLNKQLTYVLLDSLMGEIFPELKESELFPAEELSSRN</sequence>
<dbReference type="Proteomes" id="UP001159428">
    <property type="component" value="Unassembled WGS sequence"/>
</dbReference>
<protein>
    <recommendedName>
        <fullName evidence="9">Sorting nexin-14</fullName>
    </recommendedName>
</protein>
<accession>A0AAU9X4Y7</accession>
<reference evidence="7 8" key="1">
    <citation type="submission" date="2022-05" db="EMBL/GenBank/DDBJ databases">
        <authorList>
            <consortium name="Genoscope - CEA"/>
            <person name="William W."/>
        </authorList>
    </citation>
    <scope>NUCLEOTIDE SEQUENCE [LARGE SCALE GENOMIC DNA]</scope>
</reference>
<name>A0AAU9X4Y7_9CNID</name>
<comment type="caution">
    <text evidence="7">The sequence shown here is derived from an EMBL/GenBank/DDBJ whole genome shotgun (WGS) entry which is preliminary data.</text>
</comment>
<dbReference type="InterPro" id="IPR016137">
    <property type="entry name" value="RGS"/>
</dbReference>
<dbReference type="InterPro" id="IPR001683">
    <property type="entry name" value="PX_dom"/>
</dbReference>
<evidence type="ECO:0000256" key="1">
    <source>
        <dbReference type="ARBA" id="ARBA00010883"/>
    </source>
</evidence>
<feature type="domain" description="PX" evidence="5">
    <location>
        <begin position="538"/>
        <end position="659"/>
    </location>
</feature>
<dbReference type="SMART" id="SM00315">
    <property type="entry name" value="RGS"/>
    <property type="match status" value="1"/>
</dbReference>
<feature type="domain" description="PXA" evidence="6">
    <location>
        <begin position="117"/>
        <end position="294"/>
    </location>
</feature>
<dbReference type="SUPFAM" id="SSF64268">
    <property type="entry name" value="PX domain"/>
    <property type="match status" value="1"/>
</dbReference>
<dbReference type="EMBL" id="CALNXJ010000031">
    <property type="protein sequence ID" value="CAH3137132.1"/>
    <property type="molecule type" value="Genomic_DNA"/>
</dbReference>
<dbReference type="SMART" id="SM00312">
    <property type="entry name" value="PX"/>
    <property type="match status" value="1"/>
</dbReference>
<keyword evidence="3" id="KW-0812">Transmembrane</keyword>
<dbReference type="Gene3D" id="1.10.167.10">
    <property type="entry name" value="Regulator of G-protein Signalling 4, domain 2"/>
    <property type="match status" value="1"/>
</dbReference>
<organism evidence="7 8">
    <name type="scientific">Pocillopora meandrina</name>
    <dbReference type="NCBI Taxonomy" id="46732"/>
    <lineage>
        <taxon>Eukaryota</taxon>
        <taxon>Metazoa</taxon>
        <taxon>Cnidaria</taxon>
        <taxon>Anthozoa</taxon>
        <taxon>Hexacorallia</taxon>
        <taxon>Scleractinia</taxon>
        <taxon>Astrocoeniina</taxon>
        <taxon>Pocilloporidae</taxon>
        <taxon>Pocillopora</taxon>
    </lineage>
</organism>
<dbReference type="PANTHER" id="PTHR22775">
    <property type="entry name" value="SORTING NEXIN"/>
    <property type="match status" value="1"/>
</dbReference>
<dbReference type="Gene3D" id="3.30.1520.10">
    <property type="entry name" value="Phox-like domain"/>
    <property type="match status" value="1"/>
</dbReference>
<proteinExistence type="inferred from homology"/>
<dbReference type="InterPro" id="IPR036305">
    <property type="entry name" value="RGS_sf"/>
</dbReference>
<evidence type="ECO:0000259" key="6">
    <source>
        <dbReference type="PROSITE" id="PS51207"/>
    </source>
</evidence>
<feature type="transmembrane region" description="Helical" evidence="3">
    <location>
        <begin position="38"/>
        <end position="65"/>
    </location>
</feature>
<evidence type="ECO:0000259" key="5">
    <source>
        <dbReference type="PROSITE" id="PS50195"/>
    </source>
</evidence>
<dbReference type="InterPro" id="IPR036871">
    <property type="entry name" value="PX_dom_sf"/>
</dbReference>
<dbReference type="InterPro" id="IPR013937">
    <property type="entry name" value="Sorting_nexin_C"/>
</dbReference>